<dbReference type="GO" id="GO:0005737">
    <property type="term" value="C:cytoplasm"/>
    <property type="evidence" value="ECO:0007669"/>
    <property type="project" value="TreeGrafter"/>
</dbReference>
<keyword evidence="6" id="KW-1185">Reference proteome</keyword>
<evidence type="ECO:0000256" key="3">
    <source>
        <dbReference type="SAM" id="MobiDB-lite"/>
    </source>
</evidence>
<name>W9YWM6_9EURO</name>
<feature type="region of interest" description="Disordered" evidence="3">
    <location>
        <begin position="325"/>
        <end position="359"/>
    </location>
</feature>
<dbReference type="GeneID" id="19157378"/>
<feature type="compositionally biased region" description="Basic and acidic residues" evidence="3">
    <location>
        <begin position="44"/>
        <end position="63"/>
    </location>
</feature>
<organism evidence="5 6">
    <name type="scientific">Capronia coronata CBS 617.96</name>
    <dbReference type="NCBI Taxonomy" id="1182541"/>
    <lineage>
        <taxon>Eukaryota</taxon>
        <taxon>Fungi</taxon>
        <taxon>Dikarya</taxon>
        <taxon>Ascomycota</taxon>
        <taxon>Pezizomycotina</taxon>
        <taxon>Eurotiomycetes</taxon>
        <taxon>Chaetothyriomycetidae</taxon>
        <taxon>Chaetothyriales</taxon>
        <taxon>Herpotrichiellaceae</taxon>
        <taxon>Capronia</taxon>
    </lineage>
</organism>
<comment type="caution">
    <text evidence="5">The sequence shown here is derived from an EMBL/GenBank/DDBJ whole genome shotgun (WGS) entry which is preliminary data.</text>
</comment>
<dbReference type="eggNOG" id="KOG1227">
    <property type="taxonomic scope" value="Eukaryota"/>
</dbReference>
<feature type="domain" description="SAM-dependent methyltransferase TRM5/TYW2-type" evidence="4">
    <location>
        <begin position="292"/>
        <end position="625"/>
    </location>
</feature>
<dbReference type="GO" id="GO:0031591">
    <property type="term" value="P:wybutosine biosynthetic process"/>
    <property type="evidence" value="ECO:0007669"/>
    <property type="project" value="TreeGrafter"/>
</dbReference>
<dbReference type="EC" id="2.5.1.114" evidence="1"/>
<dbReference type="SUPFAM" id="SSF53335">
    <property type="entry name" value="S-adenosyl-L-methionine-dependent methyltransferases"/>
    <property type="match status" value="1"/>
</dbReference>
<dbReference type="EMBL" id="AMWN01000002">
    <property type="protein sequence ID" value="EXJ94085.1"/>
    <property type="molecule type" value="Genomic_DNA"/>
</dbReference>
<evidence type="ECO:0000313" key="6">
    <source>
        <dbReference type="Proteomes" id="UP000019484"/>
    </source>
</evidence>
<evidence type="ECO:0000259" key="4">
    <source>
        <dbReference type="PROSITE" id="PS51684"/>
    </source>
</evidence>
<feature type="region of interest" description="Disordered" evidence="3">
    <location>
        <begin position="1"/>
        <end position="27"/>
    </location>
</feature>
<dbReference type="PANTHER" id="PTHR23245">
    <property type="entry name" value="TRNA METHYLTRANSFERASE"/>
    <property type="match status" value="1"/>
</dbReference>
<evidence type="ECO:0000256" key="2">
    <source>
        <dbReference type="ARBA" id="ARBA00049400"/>
    </source>
</evidence>
<gene>
    <name evidence="5" type="ORF">A1O1_02478</name>
</gene>
<dbReference type="Proteomes" id="UP000019484">
    <property type="component" value="Unassembled WGS sequence"/>
</dbReference>
<dbReference type="GO" id="GO:0008175">
    <property type="term" value="F:tRNA methyltransferase activity"/>
    <property type="evidence" value="ECO:0007669"/>
    <property type="project" value="TreeGrafter"/>
</dbReference>
<dbReference type="OrthoDB" id="2387925at2759"/>
<dbReference type="PANTHER" id="PTHR23245:SF25">
    <property type="entry name" value="TRNA WYBUTOSINE-SYNTHESIZING PROTEIN 2 HOMOLOG"/>
    <property type="match status" value="1"/>
</dbReference>
<comment type="catalytic activity">
    <reaction evidence="2">
        <text>4-demethylwyosine(37) in tRNA(Phe) + S-adenosyl-L-methionine = 4-demethyl-7-[(3S)-3-amino-3-carboxypropyl]wyosine(37) in tRNA(Phe) + S-methyl-5'-thioadenosine + H(+)</text>
        <dbReference type="Rhea" id="RHEA:36355"/>
        <dbReference type="Rhea" id="RHEA-COMP:10164"/>
        <dbReference type="Rhea" id="RHEA-COMP:10378"/>
        <dbReference type="ChEBI" id="CHEBI:15378"/>
        <dbReference type="ChEBI" id="CHEBI:17509"/>
        <dbReference type="ChEBI" id="CHEBI:59789"/>
        <dbReference type="ChEBI" id="CHEBI:64315"/>
        <dbReference type="ChEBI" id="CHEBI:73550"/>
        <dbReference type="EC" id="2.5.1.114"/>
    </reaction>
</comment>
<dbReference type="Gene3D" id="3.40.50.150">
    <property type="entry name" value="Vaccinia Virus protein VP39"/>
    <property type="match status" value="1"/>
</dbReference>
<feature type="region of interest" description="Disordered" evidence="3">
    <location>
        <begin position="44"/>
        <end position="82"/>
    </location>
</feature>
<protein>
    <recommendedName>
        <fullName evidence="1">tRNA(Phe) (4-demethylwyosine(37)-C(7)) aminocarboxypropyltransferase</fullName>
        <ecNumber evidence="1">2.5.1.114</ecNumber>
    </recommendedName>
</protein>
<accession>W9YWM6</accession>
<proteinExistence type="predicted"/>
<dbReference type="RefSeq" id="XP_007721579.1">
    <property type="nucleotide sequence ID" value="XM_007723389.1"/>
</dbReference>
<evidence type="ECO:0000313" key="5">
    <source>
        <dbReference type="EMBL" id="EXJ94085.1"/>
    </source>
</evidence>
<feature type="compositionally biased region" description="Polar residues" evidence="3">
    <location>
        <begin position="325"/>
        <end position="355"/>
    </location>
</feature>
<dbReference type="HOGENOM" id="CLU_023588_0_0_1"/>
<dbReference type="InterPro" id="IPR030382">
    <property type="entry name" value="MeTrfase_TRM5/TYW2"/>
</dbReference>
<sequence>MVESNHHTTQRSGTPSRRPKKPANPLVKGILAYCSQHDVEISEVPRDRDIQSPNLDREGHDLAVAEPTRTKPSKLGPFYDDSPSPRLQYRSLSRADIPKRYTIYAPLVLLPSNFSSQNPRWAEFYRGLNESERTELFRCIAEEGFAGTAVEDRTGIRIAILAPIAAEEAEIDGHRESTVDETGLLKSGLPTYSTTVVTMSEAKGMHDPTKSKSVGTHTTASTRKQNVLRSPSGLVPVYGDWGKILPRSWSHGSGLGCEPCSANEDRSRKIITNPSQQNFQEAFWTSTSQHKGITQCWAPLYTMFSRGNISEKARILGVVPKATVQSQSASKPQPDSQSPAETFSGTVTQPQSTFPGLTDAEFGEPLSSIDVVDFYVGIGYFAFCYLARGVRRVWGWDINPWSIEGLRRGCEKNGWGCMVVRVDDDGRLDLPGNGTNATEDRLEGDDVVKEVVARIRQGDEADTERGPGRERQDQHAPVRCIAFLGDNKWSDTVMGKIQREMQHQGLALNVKHANLGLLPTSRGSWQNAVKVVKGQQSRTEGRRGGWLHVHENVDIQHIEAMKNRIIQDLDSIVRHEPEPEPAGQEEDGSEAICVPSWSVSCDQIHQVKTYAPGVMHCVFDIHITPNG</sequence>
<dbReference type="AlphaFoldDB" id="W9YWM6"/>
<dbReference type="PROSITE" id="PS51684">
    <property type="entry name" value="SAM_MT_TRM5_TYW2"/>
    <property type="match status" value="1"/>
</dbReference>
<dbReference type="STRING" id="1182541.W9YWM6"/>
<dbReference type="GO" id="GO:0102522">
    <property type="term" value="F:tRNA 4-demethylwyosine alpha-amino-alpha-carboxypropyltransferase activity"/>
    <property type="evidence" value="ECO:0007669"/>
    <property type="project" value="UniProtKB-EC"/>
</dbReference>
<dbReference type="GO" id="GO:0030488">
    <property type="term" value="P:tRNA methylation"/>
    <property type="evidence" value="ECO:0007669"/>
    <property type="project" value="TreeGrafter"/>
</dbReference>
<reference evidence="5 6" key="1">
    <citation type="submission" date="2013-03" db="EMBL/GenBank/DDBJ databases">
        <title>The Genome Sequence of Capronia coronata CBS 617.96.</title>
        <authorList>
            <consortium name="The Broad Institute Genomics Platform"/>
            <person name="Cuomo C."/>
            <person name="de Hoog S."/>
            <person name="Gorbushina A."/>
            <person name="Walker B."/>
            <person name="Young S.K."/>
            <person name="Zeng Q."/>
            <person name="Gargeya S."/>
            <person name="Fitzgerald M."/>
            <person name="Haas B."/>
            <person name="Abouelleil A."/>
            <person name="Allen A.W."/>
            <person name="Alvarado L."/>
            <person name="Arachchi H.M."/>
            <person name="Berlin A.M."/>
            <person name="Chapman S.B."/>
            <person name="Gainer-Dewar J."/>
            <person name="Goldberg J."/>
            <person name="Griggs A."/>
            <person name="Gujja S."/>
            <person name="Hansen M."/>
            <person name="Howarth C."/>
            <person name="Imamovic A."/>
            <person name="Ireland A."/>
            <person name="Larimer J."/>
            <person name="McCowan C."/>
            <person name="Murphy C."/>
            <person name="Pearson M."/>
            <person name="Poon T.W."/>
            <person name="Priest M."/>
            <person name="Roberts A."/>
            <person name="Saif S."/>
            <person name="Shea T."/>
            <person name="Sisk P."/>
            <person name="Sykes S."/>
            <person name="Wortman J."/>
            <person name="Nusbaum C."/>
            <person name="Birren B."/>
        </authorList>
    </citation>
    <scope>NUCLEOTIDE SEQUENCE [LARGE SCALE GENOMIC DNA]</scope>
    <source>
        <strain evidence="5 6">CBS 617.96</strain>
    </source>
</reference>
<evidence type="ECO:0000256" key="1">
    <source>
        <dbReference type="ARBA" id="ARBA00012265"/>
    </source>
</evidence>
<dbReference type="InterPro" id="IPR029063">
    <property type="entry name" value="SAM-dependent_MTases_sf"/>
</dbReference>